<dbReference type="InterPro" id="IPR051198">
    <property type="entry name" value="BchE-like"/>
</dbReference>
<dbReference type="InterPro" id="IPR023404">
    <property type="entry name" value="rSAM_horseshoe"/>
</dbReference>
<dbReference type="InterPro" id="IPR006158">
    <property type="entry name" value="Cobalamin-bd"/>
</dbReference>
<feature type="domain" description="Radical SAM core" evidence="9">
    <location>
        <begin position="194"/>
        <end position="425"/>
    </location>
</feature>
<dbReference type="Gene3D" id="3.80.30.20">
    <property type="entry name" value="tm_1862 like domain"/>
    <property type="match status" value="1"/>
</dbReference>
<dbReference type="InterPro" id="IPR007197">
    <property type="entry name" value="rSAM"/>
</dbReference>
<dbReference type="GO" id="GO:0003824">
    <property type="term" value="F:catalytic activity"/>
    <property type="evidence" value="ECO:0007669"/>
    <property type="project" value="InterPro"/>
</dbReference>
<dbReference type="GO" id="GO:0031419">
    <property type="term" value="F:cobalamin binding"/>
    <property type="evidence" value="ECO:0007669"/>
    <property type="project" value="InterPro"/>
</dbReference>
<sequence>MKILLITTPKEKEIAITVLDDYNSKARSNFPPLGLLYLHSYLKSKHNVSIVDMNAKEMKISDITSIVKKHKPDLVGISCVINRWLAVIDLAKLIKKVNRNIHVVVGGPNPSIYPYETLQCPDIDYVISGFGQVPLMELCDQLEKGQYRNNIENCYTRDICNSQTKGSFRYIEIDKFPLPDRTAVPIKLFHAPFCPENPFTTMISSVGCPGQCAFCPCKNYKPIIMRKPEYVADEMESIYKLGIRSVMFQDELFTISAQRVQDICKLLLKRKIKLHWTIKSRVNYITKDYLEFGYLDLMKKAGCFNISLGIESGTDRILEKMKKYITTKQVIETVRMIKKSGLSCTASFMLGYMDETREEIHRTIDFAVSLGLDNCQFFITMPEPQTELYDELQIIRNTTGNIYSKFTLEHDGMLLKNNIASERFSREEMIEFMKEAYRRTKNLYIMDKLKHENKI</sequence>
<dbReference type="CDD" id="cd01335">
    <property type="entry name" value="Radical_SAM"/>
    <property type="match status" value="1"/>
</dbReference>
<keyword evidence="7" id="KW-0411">Iron-sulfur</keyword>
<keyword evidence="5" id="KW-0479">Metal-binding</keyword>
<gene>
    <name evidence="10" type="ORF">UW22_C0001G0079</name>
</gene>
<dbReference type="SMART" id="SM00729">
    <property type="entry name" value="Elp3"/>
    <property type="match status" value="1"/>
</dbReference>
<keyword evidence="3" id="KW-0808">Transferase</keyword>
<proteinExistence type="predicted"/>
<organism evidence="10 11">
    <name type="scientific">Candidatus Gottesmanbacteria bacterium GW2011_GWB1_44_11c</name>
    <dbReference type="NCBI Taxonomy" id="1618447"/>
    <lineage>
        <taxon>Bacteria</taxon>
        <taxon>Candidatus Gottesmaniibacteriota</taxon>
    </lineage>
</organism>
<dbReference type="CDD" id="cd02068">
    <property type="entry name" value="radical_SAM_B12_BD"/>
    <property type="match status" value="1"/>
</dbReference>
<evidence type="ECO:0000256" key="4">
    <source>
        <dbReference type="ARBA" id="ARBA00022691"/>
    </source>
</evidence>
<dbReference type="SUPFAM" id="SSF102114">
    <property type="entry name" value="Radical SAM enzymes"/>
    <property type="match status" value="1"/>
</dbReference>
<evidence type="ECO:0000313" key="10">
    <source>
        <dbReference type="EMBL" id="KKT39168.1"/>
    </source>
</evidence>
<evidence type="ECO:0000256" key="2">
    <source>
        <dbReference type="ARBA" id="ARBA00022603"/>
    </source>
</evidence>
<dbReference type="InterPro" id="IPR034466">
    <property type="entry name" value="Methyltransferase_Class_B"/>
</dbReference>
<reference evidence="10 11" key="1">
    <citation type="journal article" date="2015" name="Nature">
        <title>rRNA introns, odd ribosomes, and small enigmatic genomes across a large radiation of phyla.</title>
        <authorList>
            <person name="Brown C.T."/>
            <person name="Hug L.A."/>
            <person name="Thomas B.C."/>
            <person name="Sharon I."/>
            <person name="Castelle C.J."/>
            <person name="Singh A."/>
            <person name="Wilkins M.J."/>
            <person name="Williams K.H."/>
            <person name="Banfield J.F."/>
        </authorList>
    </citation>
    <scope>NUCLEOTIDE SEQUENCE [LARGE SCALE GENOMIC DNA]</scope>
</reference>
<keyword evidence="4" id="KW-0949">S-adenosyl-L-methionine</keyword>
<accession>A0A0G1GYA8</accession>
<evidence type="ECO:0000256" key="5">
    <source>
        <dbReference type="ARBA" id="ARBA00022723"/>
    </source>
</evidence>
<dbReference type="SUPFAM" id="SSF52242">
    <property type="entry name" value="Cobalamin (vitamin B12)-binding domain"/>
    <property type="match status" value="1"/>
</dbReference>
<keyword evidence="2" id="KW-0489">Methyltransferase</keyword>
<dbReference type="Pfam" id="PF04055">
    <property type="entry name" value="Radical_SAM"/>
    <property type="match status" value="1"/>
</dbReference>
<dbReference type="Proteomes" id="UP000034617">
    <property type="component" value="Unassembled WGS sequence"/>
</dbReference>
<evidence type="ECO:0000256" key="1">
    <source>
        <dbReference type="ARBA" id="ARBA00001966"/>
    </source>
</evidence>
<dbReference type="SFLD" id="SFLDG01082">
    <property type="entry name" value="B12-binding_domain_containing"/>
    <property type="match status" value="1"/>
</dbReference>
<comment type="cofactor">
    <cofactor evidence="1">
        <name>[4Fe-4S] cluster</name>
        <dbReference type="ChEBI" id="CHEBI:49883"/>
    </cofactor>
</comment>
<dbReference type="PANTHER" id="PTHR43409:SF7">
    <property type="entry name" value="BLL1977 PROTEIN"/>
    <property type="match status" value="1"/>
</dbReference>
<dbReference type="GO" id="GO:0046872">
    <property type="term" value="F:metal ion binding"/>
    <property type="evidence" value="ECO:0007669"/>
    <property type="project" value="UniProtKB-KW"/>
</dbReference>
<dbReference type="Pfam" id="PF02310">
    <property type="entry name" value="B12-binding"/>
    <property type="match status" value="1"/>
</dbReference>
<dbReference type="InterPro" id="IPR036724">
    <property type="entry name" value="Cobalamin-bd_sf"/>
</dbReference>
<evidence type="ECO:0000313" key="11">
    <source>
        <dbReference type="Proteomes" id="UP000034617"/>
    </source>
</evidence>
<evidence type="ECO:0000259" key="9">
    <source>
        <dbReference type="PROSITE" id="PS51918"/>
    </source>
</evidence>
<evidence type="ECO:0000256" key="6">
    <source>
        <dbReference type="ARBA" id="ARBA00023004"/>
    </source>
</evidence>
<comment type="caution">
    <text evidence="10">The sequence shown here is derived from an EMBL/GenBank/DDBJ whole genome shotgun (WGS) entry which is preliminary data.</text>
</comment>
<dbReference type="PROSITE" id="PS51332">
    <property type="entry name" value="B12_BINDING"/>
    <property type="match status" value="1"/>
</dbReference>
<dbReference type="SFLD" id="SFLDG01123">
    <property type="entry name" value="methyltransferase_(Class_B)"/>
    <property type="match status" value="1"/>
</dbReference>
<dbReference type="EMBL" id="LCHM01000001">
    <property type="protein sequence ID" value="KKT39168.1"/>
    <property type="molecule type" value="Genomic_DNA"/>
</dbReference>
<evidence type="ECO:0000256" key="7">
    <source>
        <dbReference type="ARBA" id="ARBA00023014"/>
    </source>
</evidence>
<evidence type="ECO:0000256" key="3">
    <source>
        <dbReference type="ARBA" id="ARBA00022679"/>
    </source>
</evidence>
<dbReference type="GO" id="GO:0051539">
    <property type="term" value="F:4 iron, 4 sulfur cluster binding"/>
    <property type="evidence" value="ECO:0007669"/>
    <property type="project" value="UniProtKB-KW"/>
</dbReference>
<dbReference type="PANTHER" id="PTHR43409">
    <property type="entry name" value="ANAEROBIC MAGNESIUM-PROTOPORPHYRIN IX MONOMETHYL ESTER CYCLASE-RELATED"/>
    <property type="match status" value="1"/>
</dbReference>
<name>A0A0G1GYA8_9BACT</name>
<feature type="domain" description="B12-binding" evidence="8">
    <location>
        <begin position="10"/>
        <end position="149"/>
    </location>
</feature>
<dbReference type="AlphaFoldDB" id="A0A0G1GYA8"/>
<dbReference type="Gene3D" id="3.40.50.280">
    <property type="entry name" value="Cobalamin-binding domain"/>
    <property type="match status" value="1"/>
</dbReference>
<dbReference type="InterPro" id="IPR058240">
    <property type="entry name" value="rSAM_sf"/>
</dbReference>
<dbReference type="PROSITE" id="PS51918">
    <property type="entry name" value="RADICAL_SAM"/>
    <property type="match status" value="1"/>
</dbReference>
<dbReference type="InterPro" id="IPR006638">
    <property type="entry name" value="Elp3/MiaA/NifB-like_rSAM"/>
</dbReference>
<protein>
    <submittedName>
        <fullName evidence="10">Uncharacterized protein</fullName>
    </submittedName>
</protein>
<dbReference type="SFLD" id="SFLDS00029">
    <property type="entry name" value="Radical_SAM"/>
    <property type="match status" value="1"/>
</dbReference>
<evidence type="ECO:0000259" key="8">
    <source>
        <dbReference type="PROSITE" id="PS51332"/>
    </source>
</evidence>
<keyword evidence="6" id="KW-0408">Iron</keyword>